<dbReference type="RefSeq" id="XP_001598189.1">
    <property type="nucleotide sequence ID" value="XM_001598139.1"/>
</dbReference>
<dbReference type="HOGENOM" id="CLU_3359967_0_0_1"/>
<sequence length="36" mass="4131">MASYRKFSNLPLKKTSSHARSFEADASRIRMVISIM</sequence>
<proteinExistence type="predicted"/>
<protein>
    <submittedName>
        <fullName evidence="1">Uncharacterized protein</fullName>
    </submittedName>
</protein>
<keyword evidence="2" id="KW-1185">Reference proteome</keyword>
<dbReference type="KEGG" id="ssl:SS1G_00275"/>
<dbReference type="AlphaFoldDB" id="A7E4Q3"/>
<gene>
    <name evidence="1" type="ORF">SS1G_00275</name>
</gene>
<dbReference type="InParanoid" id="A7E4Q3"/>
<organism evidence="1 2">
    <name type="scientific">Sclerotinia sclerotiorum (strain ATCC 18683 / 1980 / Ss-1)</name>
    <name type="common">White mold</name>
    <name type="synonym">Whetzelinia sclerotiorum</name>
    <dbReference type="NCBI Taxonomy" id="665079"/>
    <lineage>
        <taxon>Eukaryota</taxon>
        <taxon>Fungi</taxon>
        <taxon>Dikarya</taxon>
        <taxon>Ascomycota</taxon>
        <taxon>Pezizomycotina</taxon>
        <taxon>Leotiomycetes</taxon>
        <taxon>Helotiales</taxon>
        <taxon>Sclerotiniaceae</taxon>
        <taxon>Sclerotinia</taxon>
    </lineage>
</organism>
<name>A7E4Q3_SCLS1</name>
<reference evidence="2" key="1">
    <citation type="journal article" date="2011" name="PLoS Genet.">
        <title>Genomic analysis of the necrotrophic fungal pathogens Sclerotinia sclerotiorum and Botrytis cinerea.</title>
        <authorList>
            <person name="Amselem J."/>
            <person name="Cuomo C.A."/>
            <person name="van Kan J.A."/>
            <person name="Viaud M."/>
            <person name="Benito E.P."/>
            <person name="Couloux A."/>
            <person name="Coutinho P.M."/>
            <person name="de Vries R.P."/>
            <person name="Dyer P.S."/>
            <person name="Fillinger S."/>
            <person name="Fournier E."/>
            <person name="Gout L."/>
            <person name="Hahn M."/>
            <person name="Kohn L."/>
            <person name="Lapalu N."/>
            <person name="Plummer K.M."/>
            <person name="Pradier J.M."/>
            <person name="Quevillon E."/>
            <person name="Sharon A."/>
            <person name="Simon A."/>
            <person name="ten Have A."/>
            <person name="Tudzynski B."/>
            <person name="Tudzynski P."/>
            <person name="Wincker P."/>
            <person name="Andrew M."/>
            <person name="Anthouard V."/>
            <person name="Beever R.E."/>
            <person name="Beffa R."/>
            <person name="Benoit I."/>
            <person name="Bouzid O."/>
            <person name="Brault B."/>
            <person name="Chen Z."/>
            <person name="Choquer M."/>
            <person name="Collemare J."/>
            <person name="Cotton P."/>
            <person name="Danchin E.G."/>
            <person name="Da Silva C."/>
            <person name="Gautier A."/>
            <person name="Giraud C."/>
            <person name="Giraud T."/>
            <person name="Gonzalez C."/>
            <person name="Grossetete S."/>
            <person name="Guldener U."/>
            <person name="Henrissat B."/>
            <person name="Howlett B.J."/>
            <person name="Kodira C."/>
            <person name="Kretschmer M."/>
            <person name="Lappartient A."/>
            <person name="Leroch M."/>
            <person name="Levis C."/>
            <person name="Mauceli E."/>
            <person name="Neuveglise C."/>
            <person name="Oeser B."/>
            <person name="Pearson M."/>
            <person name="Poulain J."/>
            <person name="Poussereau N."/>
            <person name="Quesneville H."/>
            <person name="Rascle C."/>
            <person name="Schumacher J."/>
            <person name="Segurens B."/>
            <person name="Sexton A."/>
            <person name="Silva E."/>
            <person name="Sirven C."/>
            <person name="Soanes D.M."/>
            <person name="Talbot N.J."/>
            <person name="Templeton M."/>
            <person name="Yandava C."/>
            <person name="Yarden O."/>
            <person name="Zeng Q."/>
            <person name="Rollins J.A."/>
            <person name="Lebrun M.H."/>
            <person name="Dickman M."/>
        </authorList>
    </citation>
    <scope>NUCLEOTIDE SEQUENCE [LARGE SCALE GENOMIC DNA]</scope>
    <source>
        <strain evidence="2">ATCC 18683 / 1980 / Ss-1</strain>
    </source>
</reference>
<evidence type="ECO:0000313" key="1">
    <source>
        <dbReference type="EMBL" id="EDN90875.1"/>
    </source>
</evidence>
<evidence type="ECO:0000313" key="2">
    <source>
        <dbReference type="Proteomes" id="UP000001312"/>
    </source>
</evidence>
<dbReference type="GeneID" id="5494833"/>
<accession>A7E4Q3</accession>
<dbReference type="EMBL" id="CH476621">
    <property type="protein sequence ID" value="EDN90875.1"/>
    <property type="molecule type" value="Genomic_DNA"/>
</dbReference>
<dbReference type="Proteomes" id="UP000001312">
    <property type="component" value="Unassembled WGS sequence"/>
</dbReference>